<gene>
    <name evidence="2" type="ORF">CRHIZ90672A_00017452</name>
</gene>
<dbReference type="InterPro" id="IPR016166">
    <property type="entry name" value="FAD-bd_PCMH"/>
</dbReference>
<dbReference type="GO" id="GO:0016020">
    <property type="term" value="C:membrane"/>
    <property type="evidence" value="ECO:0007669"/>
    <property type="project" value="TreeGrafter"/>
</dbReference>
<dbReference type="InterPro" id="IPR040165">
    <property type="entry name" value="Diminuto-like"/>
</dbReference>
<dbReference type="InterPro" id="IPR036318">
    <property type="entry name" value="FAD-bd_PCMH-like_sf"/>
</dbReference>
<evidence type="ECO:0000313" key="3">
    <source>
        <dbReference type="Proteomes" id="UP000696573"/>
    </source>
</evidence>
<organism evidence="2 3">
    <name type="scientific">Clonostachys rhizophaga</name>
    <dbReference type="NCBI Taxonomy" id="160324"/>
    <lineage>
        <taxon>Eukaryota</taxon>
        <taxon>Fungi</taxon>
        <taxon>Dikarya</taxon>
        <taxon>Ascomycota</taxon>
        <taxon>Pezizomycotina</taxon>
        <taxon>Sordariomycetes</taxon>
        <taxon>Hypocreomycetidae</taxon>
        <taxon>Hypocreales</taxon>
        <taxon>Bionectriaceae</taxon>
        <taxon>Clonostachys</taxon>
    </lineage>
</organism>
<dbReference type="InterPro" id="IPR016169">
    <property type="entry name" value="FAD-bd_PCMH_sub2"/>
</dbReference>
<reference evidence="2" key="1">
    <citation type="submission" date="2021-10" db="EMBL/GenBank/DDBJ databases">
        <authorList>
            <person name="Piombo E."/>
        </authorList>
    </citation>
    <scope>NUCLEOTIDE SEQUENCE</scope>
</reference>
<dbReference type="EMBL" id="CABFNQ020000539">
    <property type="protein sequence ID" value="CAH0018626.1"/>
    <property type="molecule type" value="Genomic_DNA"/>
</dbReference>
<dbReference type="Gene3D" id="3.30.465.10">
    <property type="match status" value="1"/>
</dbReference>
<protein>
    <recommendedName>
        <fullName evidence="1">FAD-binding PCMH-type domain-containing protein</fullName>
    </recommendedName>
</protein>
<dbReference type="PROSITE" id="PS51387">
    <property type="entry name" value="FAD_PCMH"/>
    <property type="match status" value="1"/>
</dbReference>
<accession>A0A9N9V7Y6</accession>
<evidence type="ECO:0000259" key="1">
    <source>
        <dbReference type="PROSITE" id="PS51387"/>
    </source>
</evidence>
<dbReference type="AlphaFoldDB" id="A0A9N9V7Y6"/>
<dbReference type="GO" id="GO:0005737">
    <property type="term" value="C:cytoplasm"/>
    <property type="evidence" value="ECO:0007669"/>
    <property type="project" value="TreeGrafter"/>
</dbReference>
<dbReference type="PANTHER" id="PTHR10801:SF10">
    <property type="entry name" value="FAD BINDING DOMAIN PROTEIN (AFU_ORTHOLOGUE AFUA_6G14300)"/>
    <property type="match status" value="1"/>
</dbReference>
<comment type="caution">
    <text evidence="2">The sequence shown here is derived from an EMBL/GenBank/DDBJ whole genome shotgun (WGS) entry which is preliminary data.</text>
</comment>
<evidence type="ECO:0000313" key="2">
    <source>
        <dbReference type="EMBL" id="CAH0018626.1"/>
    </source>
</evidence>
<keyword evidence="3" id="KW-1185">Reference proteome</keyword>
<dbReference type="OrthoDB" id="415825at2759"/>
<sequence length="309" mass="34681">MEDHSKHVYEVALDVRRFFEIGESYRVFHGSSNSTRPRHGSQQNVVDISMLSNHVALVEPNVPMDRLVETTLTYGLVPPVVMEFPGITAGRGFSTGDSSSFRHGFFNDTVNSVEMILGNGDIIRASRQERQDLFHGAAGVAGTLGIVTLMDVRLVEAKNLVMTTYPKVTGVSDAVAEVQPQTENPNVDYVDAIMFSKEHSVIITGQLTDTMPAGGTLRTFSNAHGPWFYMHVSDKTRDLAPAATIVEYIPLGEYLFRYDRAGFLVGQQRYTYFKVIPFIKFFRWLLDDYSKWCFITVHGSRSSFTIRDS</sequence>
<dbReference type="SUPFAM" id="SSF56176">
    <property type="entry name" value="FAD-binding/transporter-associated domain-like"/>
    <property type="match status" value="1"/>
</dbReference>
<feature type="domain" description="FAD-binding PCMH-type" evidence="1">
    <location>
        <begin position="1"/>
        <end position="157"/>
    </location>
</feature>
<proteinExistence type="predicted"/>
<name>A0A9N9V7Y6_9HYPO</name>
<dbReference type="GO" id="GO:0008202">
    <property type="term" value="P:steroid metabolic process"/>
    <property type="evidence" value="ECO:0007669"/>
    <property type="project" value="TreeGrafter"/>
</dbReference>
<dbReference type="GO" id="GO:0071949">
    <property type="term" value="F:FAD binding"/>
    <property type="evidence" value="ECO:0007669"/>
    <property type="project" value="InterPro"/>
</dbReference>
<dbReference type="Proteomes" id="UP000696573">
    <property type="component" value="Unassembled WGS sequence"/>
</dbReference>
<dbReference type="GO" id="GO:0000246">
    <property type="term" value="F:Delta24(24-1) sterol reductase activity"/>
    <property type="evidence" value="ECO:0007669"/>
    <property type="project" value="TreeGrafter"/>
</dbReference>
<dbReference type="PANTHER" id="PTHR10801">
    <property type="entry name" value="24-DEHYDROCHOLESTEROL REDUCTASE"/>
    <property type="match status" value="1"/>
</dbReference>